<keyword evidence="1" id="KW-0862">Zinc</keyword>
<dbReference type="OrthoDB" id="1711136at2759"/>
<proteinExistence type="predicted"/>
<dbReference type="InterPro" id="IPR001841">
    <property type="entry name" value="Znf_RING"/>
</dbReference>
<feature type="domain" description="RING-type" evidence="3">
    <location>
        <begin position="255"/>
        <end position="294"/>
    </location>
</feature>
<accession>D8LGR8</accession>
<dbReference type="SUPFAM" id="SSF57850">
    <property type="entry name" value="RING/U-box"/>
    <property type="match status" value="1"/>
</dbReference>
<dbReference type="PANTHER" id="PTHR14879:SF5">
    <property type="entry name" value="RING-TYPE DOMAIN-CONTAINING PROTEIN"/>
    <property type="match status" value="1"/>
</dbReference>
<protein>
    <recommendedName>
        <fullName evidence="3">RING-type domain-containing protein</fullName>
    </recommendedName>
</protein>
<dbReference type="InterPro" id="IPR013083">
    <property type="entry name" value="Znf_RING/FYVE/PHD"/>
</dbReference>
<keyword evidence="5" id="KW-1185">Reference proteome</keyword>
<feature type="compositionally biased region" description="Low complexity" evidence="2">
    <location>
        <begin position="216"/>
        <end position="227"/>
    </location>
</feature>
<dbReference type="InParanoid" id="D8LGR8"/>
<organism evidence="4 5">
    <name type="scientific">Ectocarpus siliculosus</name>
    <name type="common">Brown alga</name>
    <name type="synonym">Conferva siliculosa</name>
    <dbReference type="NCBI Taxonomy" id="2880"/>
    <lineage>
        <taxon>Eukaryota</taxon>
        <taxon>Sar</taxon>
        <taxon>Stramenopiles</taxon>
        <taxon>Ochrophyta</taxon>
        <taxon>PX clade</taxon>
        <taxon>Phaeophyceae</taxon>
        <taxon>Ectocarpales</taxon>
        <taxon>Ectocarpaceae</taxon>
        <taxon>Ectocarpus</taxon>
    </lineage>
</organism>
<feature type="region of interest" description="Disordered" evidence="2">
    <location>
        <begin position="1"/>
        <end position="24"/>
    </location>
</feature>
<gene>
    <name evidence="4" type="ORF">Esi_0176_0068</name>
</gene>
<dbReference type="EMBL" id="FN648262">
    <property type="protein sequence ID" value="CBN79088.1"/>
    <property type="molecule type" value="Genomic_DNA"/>
</dbReference>
<dbReference type="Pfam" id="PF13920">
    <property type="entry name" value="zf-C3HC4_3"/>
    <property type="match status" value="1"/>
</dbReference>
<name>D8LGR8_ECTSI</name>
<evidence type="ECO:0000313" key="5">
    <source>
        <dbReference type="Proteomes" id="UP000002630"/>
    </source>
</evidence>
<reference evidence="4 5" key="1">
    <citation type="journal article" date="2010" name="Nature">
        <title>The Ectocarpus genome and the independent evolution of multicellularity in brown algae.</title>
        <authorList>
            <person name="Cock J.M."/>
            <person name="Sterck L."/>
            <person name="Rouze P."/>
            <person name="Scornet D."/>
            <person name="Allen A.E."/>
            <person name="Amoutzias G."/>
            <person name="Anthouard V."/>
            <person name="Artiguenave F."/>
            <person name="Aury J.M."/>
            <person name="Badger J.H."/>
            <person name="Beszteri B."/>
            <person name="Billiau K."/>
            <person name="Bonnet E."/>
            <person name="Bothwell J.H."/>
            <person name="Bowler C."/>
            <person name="Boyen C."/>
            <person name="Brownlee C."/>
            <person name="Carrano C.J."/>
            <person name="Charrier B."/>
            <person name="Cho G.Y."/>
            <person name="Coelho S.M."/>
            <person name="Collen J."/>
            <person name="Corre E."/>
            <person name="Da Silva C."/>
            <person name="Delage L."/>
            <person name="Delaroque N."/>
            <person name="Dittami S.M."/>
            <person name="Doulbeau S."/>
            <person name="Elias M."/>
            <person name="Farnham G."/>
            <person name="Gachon C.M."/>
            <person name="Gschloessl B."/>
            <person name="Heesch S."/>
            <person name="Jabbari K."/>
            <person name="Jubin C."/>
            <person name="Kawai H."/>
            <person name="Kimura K."/>
            <person name="Kloareg B."/>
            <person name="Kupper F.C."/>
            <person name="Lang D."/>
            <person name="Le Bail A."/>
            <person name="Leblanc C."/>
            <person name="Lerouge P."/>
            <person name="Lohr M."/>
            <person name="Lopez P.J."/>
            <person name="Martens C."/>
            <person name="Maumus F."/>
            <person name="Michel G."/>
            <person name="Miranda-Saavedra D."/>
            <person name="Morales J."/>
            <person name="Moreau H."/>
            <person name="Motomura T."/>
            <person name="Nagasato C."/>
            <person name="Napoli C.A."/>
            <person name="Nelson D.R."/>
            <person name="Nyvall-Collen P."/>
            <person name="Peters A.F."/>
            <person name="Pommier C."/>
            <person name="Potin P."/>
            <person name="Poulain J."/>
            <person name="Quesneville H."/>
            <person name="Read B."/>
            <person name="Rensing S.A."/>
            <person name="Ritter A."/>
            <person name="Rousvoal S."/>
            <person name="Samanta M."/>
            <person name="Samson G."/>
            <person name="Schroeder D.C."/>
            <person name="Segurens B."/>
            <person name="Strittmatter M."/>
            <person name="Tonon T."/>
            <person name="Tregear J.W."/>
            <person name="Valentin K."/>
            <person name="von Dassow P."/>
            <person name="Yamagishi T."/>
            <person name="Van de Peer Y."/>
            <person name="Wincker P."/>
        </authorList>
    </citation>
    <scope>NUCLEOTIDE SEQUENCE [LARGE SCALE GENOMIC DNA]</scope>
    <source>
        <strain evidence="5">Ec32 / CCAP1310/4</strain>
    </source>
</reference>
<dbReference type="STRING" id="2880.D8LGR8"/>
<keyword evidence="1" id="KW-0479">Metal-binding</keyword>
<dbReference type="EMBL" id="FN649743">
    <property type="protein sequence ID" value="CBN79088.1"/>
    <property type="molecule type" value="Genomic_DNA"/>
</dbReference>
<sequence>MSWQPYLASDNTRRPPDLSGEAGKFRGRRTCTRTKWPAIWRPPTGRRLMCEIRSMENVKNRVSCLVAQVGFRAPVLLLRWDQAVVSHFEEQTPAMIPLLAAILLAGAAGAGPVLVSDACGSDTTTNDDLARGRCAVETVSRNMKAKERPAELKVEAEGKLYSVPEGVEMLTPPPQGELDQWWKEFFRKFREFCSGGANKAKVVGSDSARPSGDAAGDQGNSSQSDSDNGGDDDGTVQGEAAVANKDVRSAGEHSCQICFDQDHSTVMLPCGHGGLCWDCGLQIYALTEECPMCRTKIELLVQLDGEKRRYEGEDEYVSALCA</sequence>
<dbReference type="eggNOG" id="ENOG502SECD">
    <property type="taxonomic scope" value="Eukaryota"/>
</dbReference>
<evidence type="ECO:0000256" key="2">
    <source>
        <dbReference type="SAM" id="MobiDB-lite"/>
    </source>
</evidence>
<dbReference type="Gene3D" id="3.30.40.10">
    <property type="entry name" value="Zinc/RING finger domain, C3HC4 (zinc finger)"/>
    <property type="match status" value="1"/>
</dbReference>
<dbReference type="GO" id="GO:0008270">
    <property type="term" value="F:zinc ion binding"/>
    <property type="evidence" value="ECO:0007669"/>
    <property type="project" value="UniProtKB-KW"/>
</dbReference>
<dbReference type="PROSITE" id="PS50089">
    <property type="entry name" value="ZF_RING_2"/>
    <property type="match status" value="1"/>
</dbReference>
<evidence type="ECO:0000259" key="3">
    <source>
        <dbReference type="PROSITE" id="PS50089"/>
    </source>
</evidence>
<dbReference type="AlphaFoldDB" id="D8LGR8"/>
<evidence type="ECO:0000313" key="4">
    <source>
        <dbReference type="EMBL" id="CBN79088.1"/>
    </source>
</evidence>
<dbReference type="Proteomes" id="UP000002630">
    <property type="component" value="Linkage Group LG18"/>
</dbReference>
<dbReference type="SMART" id="SM00184">
    <property type="entry name" value="RING"/>
    <property type="match status" value="1"/>
</dbReference>
<keyword evidence="1" id="KW-0863">Zinc-finger</keyword>
<dbReference type="PANTHER" id="PTHR14879">
    <property type="entry name" value="CASPASE REGULATOR, RING FINGER DOMAIN-CONTAINING"/>
    <property type="match status" value="1"/>
</dbReference>
<evidence type="ECO:0000256" key="1">
    <source>
        <dbReference type="PROSITE-ProRule" id="PRU00175"/>
    </source>
</evidence>
<dbReference type="InterPro" id="IPR051728">
    <property type="entry name" value="RING-FYVE_E3_ubiquitin-ligase"/>
</dbReference>
<feature type="region of interest" description="Disordered" evidence="2">
    <location>
        <begin position="202"/>
        <end position="237"/>
    </location>
</feature>